<comment type="subcellular location">
    <subcellularLocation>
        <location evidence="1">Cell membrane</location>
        <topology evidence="1">Multi-pass membrane protein</topology>
    </subcellularLocation>
</comment>
<dbReference type="PANTHER" id="PTHR42985">
    <property type="entry name" value="SODIUM-COUPLED MONOCARBOXYLATE TRANSPORTER"/>
    <property type="match status" value="1"/>
</dbReference>
<keyword evidence="5 11" id="KW-0812">Transmembrane</keyword>
<keyword evidence="7" id="KW-0915">Sodium</keyword>
<feature type="transmembrane region" description="Helical" evidence="11">
    <location>
        <begin position="179"/>
        <end position="197"/>
    </location>
</feature>
<keyword evidence="9 11" id="KW-0472">Membrane</keyword>
<dbReference type="NCBIfam" id="TIGR00813">
    <property type="entry name" value="sss"/>
    <property type="match status" value="1"/>
</dbReference>
<organism evidence="12">
    <name type="scientific">hydrothermal vent metagenome</name>
    <dbReference type="NCBI Taxonomy" id="652676"/>
    <lineage>
        <taxon>unclassified sequences</taxon>
        <taxon>metagenomes</taxon>
        <taxon>ecological metagenomes</taxon>
    </lineage>
</organism>
<name>A0A3B1D2M8_9ZZZZ</name>
<dbReference type="InterPro" id="IPR038377">
    <property type="entry name" value="Na/Glc_symporter_sf"/>
</dbReference>
<keyword evidence="10" id="KW-0739">Sodium transport</keyword>
<evidence type="ECO:0000256" key="9">
    <source>
        <dbReference type="ARBA" id="ARBA00023136"/>
    </source>
</evidence>
<dbReference type="GO" id="GO:0005886">
    <property type="term" value="C:plasma membrane"/>
    <property type="evidence" value="ECO:0007669"/>
    <property type="project" value="UniProtKB-SubCell"/>
</dbReference>
<feature type="transmembrane region" description="Helical" evidence="11">
    <location>
        <begin position="428"/>
        <end position="450"/>
    </location>
</feature>
<dbReference type="EMBL" id="UOGC01000144">
    <property type="protein sequence ID" value="VAX22987.1"/>
    <property type="molecule type" value="Genomic_DNA"/>
</dbReference>
<keyword evidence="4" id="KW-1003">Cell membrane</keyword>
<keyword evidence="8" id="KW-0406">Ion transport</keyword>
<dbReference type="PANTHER" id="PTHR42985:SF32">
    <property type="entry name" value="SODIUM IODIDE SYMPORTER"/>
    <property type="match status" value="1"/>
</dbReference>
<evidence type="ECO:0000256" key="11">
    <source>
        <dbReference type="SAM" id="Phobius"/>
    </source>
</evidence>
<dbReference type="InterPro" id="IPR051163">
    <property type="entry name" value="Sodium:Solute_Symporter_SSF"/>
</dbReference>
<evidence type="ECO:0000256" key="1">
    <source>
        <dbReference type="ARBA" id="ARBA00004651"/>
    </source>
</evidence>
<feature type="transmembrane region" description="Helical" evidence="11">
    <location>
        <begin position="148"/>
        <end position="167"/>
    </location>
</feature>
<comment type="similarity">
    <text evidence="2">Belongs to the sodium:solute symporter (SSF) (TC 2.A.21) family.</text>
</comment>
<evidence type="ECO:0000256" key="7">
    <source>
        <dbReference type="ARBA" id="ARBA00023053"/>
    </source>
</evidence>
<evidence type="ECO:0000313" key="12">
    <source>
        <dbReference type="EMBL" id="VAX22987.1"/>
    </source>
</evidence>
<dbReference type="Pfam" id="PF00474">
    <property type="entry name" value="SSF"/>
    <property type="match status" value="1"/>
</dbReference>
<feature type="transmembrane region" description="Helical" evidence="11">
    <location>
        <begin position="398"/>
        <end position="416"/>
    </location>
</feature>
<dbReference type="GO" id="GO:0006814">
    <property type="term" value="P:sodium ion transport"/>
    <property type="evidence" value="ECO:0007669"/>
    <property type="project" value="UniProtKB-KW"/>
</dbReference>
<feature type="transmembrane region" description="Helical" evidence="11">
    <location>
        <begin position="370"/>
        <end position="392"/>
    </location>
</feature>
<evidence type="ECO:0000256" key="10">
    <source>
        <dbReference type="ARBA" id="ARBA00023201"/>
    </source>
</evidence>
<keyword evidence="6 11" id="KW-1133">Transmembrane helix</keyword>
<dbReference type="PROSITE" id="PS50283">
    <property type="entry name" value="NA_SOLUT_SYMP_3"/>
    <property type="match status" value="1"/>
</dbReference>
<feature type="transmembrane region" description="Helical" evidence="11">
    <location>
        <begin position="456"/>
        <end position="477"/>
    </location>
</feature>
<feature type="transmembrane region" description="Helical" evidence="11">
    <location>
        <begin position="74"/>
        <end position="92"/>
    </location>
</feature>
<feature type="transmembrane region" description="Helical" evidence="11">
    <location>
        <begin position="6"/>
        <end position="24"/>
    </location>
</feature>
<dbReference type="InterPro" id="IPR001734">
    <property type="entry name" value="Na/solute_symporter"/>
</dbReference>
<protein>
    <submittedName>
        <fullName evidence="12">Predicted sialic acid transporter</fullName>
    </submittedName>
</protein>
<evidence type="ECO:0000256" key="6">
    <source>
        <dbReference type="ARBA" id="ARBA00022989"/>
    </source>
</evidence>
<proteinExistence type="inferred from homology"/>
<sequence>MQTLDIVVLTIYVAGVVAFGCFFYKRSSTSEGFTSANGRLPGWVVGLSIFGTYLSSISFLALPGKAFASNWNAFAFSLSLPFAAYVAVRWFAPLYRSAGDISAYAYLERRFGLWARLYAVVCYLLTQFARMGTILFLVAIAMERLTGWDITTIIIVAGILVTLYTVIGGIEAVIWTDAIQSAVLTLGALFCAGSIIFDMPEGPSQLFTIASNSDKFSLGSFTLSLTDSTFWLVLIYGMFINLQNFGIDQSYIQRYHTAKSLAEAQKSIWIGALTYVPVSALFLFLGSALFSYYTVYPNLLPENVTGDRVFPYFIATELPPGGAGLLIAALFAAAMSSIDTSLNSSSTIIQSDIYLRFINKTASETQKIKFLRVTTIVMGAAGTACALLMISIKSALDVWWSLAGIFSGGMLGLFLLGALSRRTESPQAVTGVIIGILVIVWATFSHNFWFALANPFHSLMTTVIGTLAIFFVGMSLSRKNKRRKKGKPAETLFDL</sequence>
<evidence type="ECO:0000256" key="4">
    <source>
        <dbReference type="ARBA" id="ARBA00022475"/>
    </source>
</evidence>
<evidence type="ECO:0000256" key="8">
    <source>
        <dbReference type="ARBA" id="ARBA00023065"/>
    </source>
</evidence>
<evidence type="ECO:0000256" key="2">
    <source>
        <dbReference type="ARBA" id="ARBA00006434"/>
    </source>
</evidence>
<evidence type="ECO:0000256" key="5">
    <source>
        <dbReference type="ARBA" id="ARBA00022692"/>
    </source>
</evidence>
<dbReference type="AlphaFoldDB" id="A0A3B1D2M8"/>
<dbReference type="GO" id="GO:0015293">
    <property type="term" value="F:symporter activity"/>
    <property type="evidence" value="ECO:0007669"/>
    <property type="project" value="TreeGrafter"/>
</dbReference>
<dbReference type="Gene3D" id="1.20.1730.10">
    <property type="entry name" value="Sodium/glucose cotransporter"/>
    <property type="match status" value="1"/>
</dbReference>
<accession>A0A3B1D2M8</accession>
<feature type="transmembrane region" description="Helical" evidence="11">
    <location>
        <begin position="113"/>
        <end position="142"/>
    </location>
</feature>
<keyword evidence="3" id="KW-0813">Transport</keyword>
<dbReference type="CDD" id="cd11495">
    <property type="entry name" value="SLC5sbd_NIS-like_u3"/>
    <property type="match status" value="1"/>
</dbReference>
<feature type="transmembrane region" description="Helical" evidence="11">
    <location>
        <begin position="228"/>
        <end position="247"/>
    </location>
</feature>
<reference evidence="12" key="1">
    <citation type="submission" date="2018-06" db="EMBL/GenBank/DDBJ databases">
        <authorList>
            <person name="Zhirakovskaya E."/>
        </authorList>
    </citation>
    <scope>NUCLEOTIDE SEQUENCE</scope>
</reference>
<feature type="transmembrane region" description="Helical" evidence="11">
    <location>
        <begin position="268"/>
        <end position="290"/>
    </location>
</feature>
<feature type="transmembrane region" description="Helical" evidence="11">
    <location>
        <begin position="310"/>
        <end position="334"/>
    </location>
</feature>
<evidence type="ECO:0000256" key="3">
    <source>
        <dbReference type="ARBA" id="ARBA00022448"/>
    </source>
</evidence>
<feature type="transmembrane region" description="Helical" evidence="11">
    <location>
        <begin position="44"/>
        <end position="62"/>
    </location>
</feature>
<gene>
    <name evidence="12" type="ORF">MNBD_NITROSPINAE01-796</name>
</gene>